<feature type="region of interest" description="Disordered" evidence="1">
    <location>
        <begin position="685"/>
        <end position="720"/>
    </location>
</feature>
<evidence type="ECO:0000256" key="1">
    <source>
        <dbReference type="SAM" id="MobiDB-lite"/>
    </source>
</evidence>
<keyword evidence="3" id="KW-1185">Reference proteome</keyword>
<feature type="compositionally biased region" description="Low complexity" evidence="1">
    <location>
        <begin position="495"/>
        <end position="516"/>
    </location>
</feature>
<evidence type="ECO:0000313" key="2">
    <source>
        <dbReference type="EMBL" id="OEU12867.1"/>
    </source>
</evidence>
<proteinExistence type="predicted"/>
<evidence type="ECO:0000313" key="3">
    <source>
        <dbReference type="Proteomes" id="UP000095751"/>
    </source>
</evidence>
<organism evidence="2 3">
    <name type="scientific">Fragilariopsis cylindrus CCMP1102</name>
    <dbReference type="NCBI Taxonomy" id="635003"/>
    <lineage>
        <taxon>Eukaryota</taxon>
        <taxon>Sar</taxon>
        <taxon>Stramenopiles</taxon>
        <taxon>Ochrophyta</taxon>
        <taxon>Bacillariophyta</taxon>
        <taxon>Bacillariophyceae</taxon>
        <taxon>Bacillariophycidae</taxon>
        <taxon>Bacillariales</taxon>
        <taxon>Bacillariaceae</taxon>
        <taxon>Fragilariopsis</taxon>
    </lineage>
</organism>
<reference evidence="2 3" key="1">
    <citation type="submission" date="2016-09" db="EMBL/GenBank/DDBJ databases">
        <title>Extensive genetic diversity and differential bi-allelic expression allows diatom success in the polar Southern Ocean.</title>
        <authorList>
            <consortium name="DOE Joint Genome Institute"/>
            <person name="Mock T."/>
            <person name="Otillar R.P."/>
            <person name="Strauss J."/>
            <person name="Dupont C."/>
            <person name="Frickenhaus S."/>
            <person name="Maumus F."/>
            <person name="Mcmullan M."/>
            <person name="Sanges R."/>
            <person name="Schmutz J."/>
            <person name="Toseland A."/>
            <person name="Valas R."/>
            <person name="Veluchamy A."/>
            <person name="Ward B.J."/>
            <person name="Allen A."/>
            <person name="Barry K."/>
            <person name="Falciatore A."/>
            <person name="Ferrante M."/>
            <person name="Fortunato A.E."/>
            <person name="Gloeckner G."/>
            <person name="Gruber A."/>
            <person name="Hipkin R."/>
            <person name="Janech M."/>
            <person name="Kroth P."/>
            <person name="Leese F."/>
            <person name="Lindquist E."/>
            <person name="Lyon B.R."/>
            <person name="Martin J."/>
            <person name="Mayer C."/>
            <person name="Parker M."/>
            <person name="Quesneville H."/>
            <person name="Raymond J."/>
            <person name="Uhlig C."/>
            <person name="Valentin K.U."/>
            <person name="Worden A.Z."/>
            <person name="Armbrust E.V."/>
            <person name="Bowler C."/>
            <person name="Green B."/>
            <person name="Moulton V."/>
            <person name="Van Oosterhout C."/>
            <person name="Grigoriev I."/>
        </authorList>
    </citation>
    <scope>NUCLEOTIDE SEQUENCE [LARGE SCALE GENOMIC DNA]</scope>
    <source>
        <strain evidence="2 3">CCMP1102</strain>
    </source>
</reference>
<feature type="compositionally biased region" description="Low complexity" evidence="1">
    <location>
        <begin position="430"/>
        <end position="447"/>
    </location>
</feature>
<dbReference type="EMBL" id="KV784364">
    <property type="protein sequence ID" value="OEU12867.1"/>
    <property type="molecule type" value="Genomic_DNA"/>
</dbReference>
<dbReference type="KEGG" id="fcy:FRACYDRAFT_263074"/>
<feature type="compositionally biased region" description="Low complexity" evidence="1">
    <location>
        <begin position="474"/>
        <end position="487"/>
    </location>
</feature>
<feature type="region of interest" description="Disordered" evidence="1">
    <location>
        <begin position="430"/>
        <end position="516"/>
    </location>
</feature>
<sequence>MMRTITDTDGSTSSPSTSASASGSGSGSSSVVSISSSVLSYDALAADPLPLNAPTSIHEGLLFIDDEEKDDPNEVEELVSNELLHLSSKERNDYQEEIHGVRCLAQDETPKLISESLQELSQELLVNSLYSDYTSSTISELLIKKSLQVAAAVQLDHNHDELDDNHDDDYSHDDYTVGGDSSYINTNEFRLRFLRCELFDVKKAAIRLIKWLDLAIELFGIYILERPIKLSDFNRKELKQFHKGRYQFLPYRDRGIGRRIVTIFPDEQWEKIASYLRSKILMYILFTAGYDIDTQRKGVVIIIWYKPPPVQKLLHHCIIEDPNVTTVRVSAIHICSPDTPTFRYRRAITTMRIGIQMRSRMKLHISNTPMELQYILQGYGIPIVTIPITYTGKIKNIYLSQWLRLRRLLESSKNQNQNNISLLGGITSTSTSTTLSSSSSSSGSSSTNKKGKSKPLPLHPLQRRRPVDDTPVNSSGSGSSCSDISSDSCDHSDNNDVYVTNNNDDSHNYGNGCTGTNRNTTKIECPYLNDILFRQGSPLLSNAGNRTLRSMIQDKITTIQHEYGSRAYFLENQQQQQQPNNAIITASTVTSMGSSSSSFTSNSSSNKRKIVVDNDNKPLPKLTVIADDIVKELRSNTNNEIRFLLWNSNGWWDEITDRKEIVLKVYMLVREYRKKNVNYFTTAAAGSKQPKTTPATATATTAAATTKTNTTTTTNEDNAKSATASAASVLSAASISPIPITLRPEGGIMMQPQYQQYQQQYQQQQQKVNSGTNNTMFQSSMVGGTDCTLPSFCNKKQKLISHNDDDDDGGASLIIPPSAFILTPTPITTTSSTSTNHTYYNIDDDNDNDMNDNIIYGMKFAWL</sequence>
<feature type="region of interest" description="Disordered" evidence="1">
    <location>
        <begin position="1"/>
        <end position="28"/>
    </location>
</feature>
<dbReference type="AlphaFoldDB" id="A0A1E7F3Z3"/>
<dbReference type="Proteomes" id="UP000095751">
    <property type="component" value="Unassembled WGS sequence"/>
</dbReference>
<protein>
    <submittedName>
        <fullName evidence="2">Uncharacterized protein</fullName>
    </submittedName>
</protein>
<feature type="compositionally biased region" description="Low complexity" evidence="1">
    <location>
        <begin position="690"/>
        <end position="720"/>
    </location>
</feature>
<gene>
    <name evidence="2" type="ORF">FRACYDRAFT_263074</name>
</gene>
<accession>A0A1E7F3Z3</accession>
<dbReference type="InParanoid" id="A0A1E7F3Z3"/>
<name>A0A1E7F3Z3_9STRA</name>
<dbReference type="OrthoDB" id="42195at2759"/>